<keyword evidence="2" id="KW-1185">Reference proteome</keyword>
<proteinExistence type="predicted"/>
<dbReference type="PANTHER" id="PTHR33112">
    <property type="entry name" value="DOMAIN PROTEIN, PUTATIVE-RELATED"/>
    <property type="match status" value="1"/>
</dbReference>
<dbReference type="EMBL" id="RYZW01000072">
    <property type="protein sequence ID" value="TDZ53225.1"/>
    <property type="molecule type" value="Genomic_DNA"/>
</dbReference>
<comment type="caution">
    <text evidence="1">The sequence shown here is derived from an EMBL/GenBank/DDBJ whole genome shotgun (WGS) entry which is preliminary data.</text>
</comment>
<evidence type="ECO:0000313" key="1">
    <source>
        <dbReference type="EMBL" id="TDZ53225.1"/>
    </source>
</evidence>
<dbReference type="PANTHER" id="PTHR33112:SF10">
    <property type="entry name" value="TOL"/>
    <property type="match status" value="1"/>
</dbReference>
<dbReference type="STRING" id="5466.A0A4R8RA51"/>
<gene>
    <name evidence="1" type="ORF">CTRI78_v007064</name>
</gene>
<name>A0A4R8RA51_COLTR</name>
<dbReference type="Proteomes" id="UP000295703">
    <property type="component" value="Unassembled WGS sequence"/>
</dbReference>
<dbReference type="AlphaFoldDB" id="A0A4R8RA51"/>
<protein>
    <submittedName>
        <fullName evidence="1">Uncharacterized protein</fullName>
    </submittedName>
</protein>
<organism evidence="1 2">
    <name type="scientific">Colletotrichum trifolii</name>
    <dbReference type="NCBI Taxonomy" id="5466"/>
    <lineage>
        <taxon>Eukaryota</taxon>
        <taxon>Fungi</taxon>
        <taxon>Dikarya</taxon>
        <taxon>Ascomycota</taxon>
        <taxon>Pezizomycotina</taxon>
        <taxon>Sordariomycetes</taxon>
        <taxon>Hypocreomycetidae</taxon>
        <taxon>Glomerellales</taxon>
        <taxon>Glomerellaceae</taxon>
        <taxon>Colletotrichum</taxon>
        <taxon>Colletotrichum orbiculare species complex</taxon>
    </lineage>
</organism>
<reference evidence="1 2" key="1">
    <citation type="submission" date="2018-12" db="EMBL/GenBank/DDBJ databases">
        <title>Genome sequence and assembly of Colletotrichum trifolii.</title>
        <authorList>
            <person name="Gan P."/>
            <person name="Shirasu K."/>
        </authorList>
    </citation>
    <scope>NUCLEOTIDE SEQUENCE [LARGE SCALE GENOMIC DNA]</scope>
    <source>
        <strain evidence="1 2">543-2</strain>
    </source>
</reference>
<evidence type="ECO:0000313" key="2">
    <source>
        <dbReference type="Proteomes" id="UP000295703"/>
    </source>
</evidence>
<accession>A0A4R8RA51</accession>
<sequence>MKAQQAEKYLRYQDLCRTYSRLALSRDSDHTMAIDGLQKRVLEALDARGGYGIFDEGNKGRGSSRGRLRRSLLWRRGAENSTMTRIQFPRNEEMSIVPTWSWMSCKGGIDYISPEYGDVEWQEMASPWSSSLKDMADDMQSDIEGADITLIAYAQDYELLDLRNGPREIIFDRPGGSQQSYTRCVVLGKQKSRMYSEDGTHYVLVIEETTQLSEAGNRIHERVGAGSLPGNCIKAEKTLVMIR</sequence>